<dbReference type="RefSeq" id="XP_014151717.1">
    <property type="nucleotide sequence ID" value="XM_014296242.1"/>
</dbReference>
<sequence>MTTAAPGASGTMHSAILMVLSDRFKQCFEILDDDNKEVWVDCKEVLEHSGYNADVADRVKAVVGKALRKAFGDALRWKKFRRQDGSRRNRYGLKAIDPWPAVEAPVILYGLMSVCAKKNNNGIRTTLSQSDIHSNSQLQTEKMFQRRASLAAVNDLYSFGQQHRKQYNEVPPETMHSQKYSQNGQMAHQYSNGIRRAYNGDSDDDGSSMPVNHSIASQILQVNPCQLGSKESKPNQMHFNQMNYSQMSVSANQMNNYQLNNNHILTTGLQNGNDYDTNTDWNQQSYDNQGVGGTVTLSTTQTHNLRTQSLGKSARQSPGSVKDISSVRQNPYNLNELHDTLRGHTGGTQFSPQMQSLSEYGQSNNMHNETFQRNSSAPQEYENIWNTFSQRDQFSRQDTNGFTGPNGYQNVNNNNHGIYDQQSMKRSGSEGQLYPGHQQRSMLRHQPYPGNKSFNGSMGNYPTSAANADEYNEHIMNNDSAVMNTRLQSLF</sequence>
<accession>A0A0L0FM29</accession>
<gene>
    <name evidence="1" type="ORF">SARC_09735</name>
</gene>
<dbReference type="Proteomes" id="UP000054560">
    <property type="component" value="Unassembled WGS sequence"/>
</dbReference>
<dbReference type="AlphaFoldDB" id="A0A0L0FM29"/>
<proteinExistence type="predicted"/>
<organism evidence="1 2">
    <name type="scientific">Sphaeroforma arctica JP610</name>
    <dbReference type="NCBI Taxonomy" id="667725"/>
    <lineage>
        <taxon>Eukaryota</taxon>
        <taxon>Ichthyosporea</taxon>
        <taxon>Ichthyophonida</taxon>
        <taxon>Sphaeroforma</taxon>
    </lineage>
</organism>
<evidence type="ECO:0000313" key="1">
    <source>
        <dbReference type="EMBL" id="KNC77815.1"/>
    </source>
</evidence>
<keyword evidence="2" id="KW-1185">Reference proteome</keyword>
<evidence type="ECO:0000313" key="2">
    <source>
        <dbReference type="Proteomes" id="UP000054560"/>
    </source>
</evidence>
<name>A0A0L0FM29_9EUKA</name>
<protein>
    <submittedName>
        <fullName evidence="1">Uncharacterized protein</fullName>
    </submittedName>
</protein>
<dbReference type="GeneID" id="25910239"/>
<dbReference type="EMBL" id="KQ242624">
    <property type="protein sequence ID" value="KNC77815.1"/>
    <property type="molecule type" value="Genomic_DNA"/>
</dbReference>
<reference evidence="1 2" key="1">
    <citation type="submission" date="2011-02" db="EMBL/GenBank/DDBJ databases">
        <title>The Genome Sequence of Sphaeroforma arctica JP610.</title>
        <authorList>
            <consortium name="The Broad Institute Genome Sequencing Platform"/>
            <person name="Russ C."/>
            <person name="Cuomo C."/>
            <person name="Young S.K."/>
            <person name="Zeng Q."/>
            <person name="Gargeya S."/>
            <person name="Alvarado L."/>
            <person name="Berlin A."/>
            <person name="Chapman S.B."/>
            <person name="Chen Z."/>
            <person name="Freedman E."/>
            <person name="Gellesch M."/>
            <person name="Goldberg J."/>
            <person name="Griggs A."/>
            <person name="Gujja S."/>
            <person name="Heilman E."/>
            <person name="Heiman D."/>
            <person name="Howarth C."/>
            <person name="Mehta T."/>
            <person name="Neiman D."/>
            <person name="Pearson M."/>
            <person name="Roberts A."/>
            <person name="Saif S."/>
            <person name="Shea T."/>
            <person name="Shenoy N."/>
            <person name="Sisk P."/>
            <person name="Stolte C."/>
            <person name="Sykes S."/>
            <person name="White J."/>
            <person name="Yandava C."/>
            <person name="Burger G."/>
            <person name="Gray M.W."/>
            <person name="Holland P.W.H."/>
            <person name="King N."/>
            <person name="Lang F.B.F."/>
            <person name="Roger A.J."/>
            <person name="Ruiz-Trillo I."/>
            <person name="Haas B."/>
            <person name="Nusbaum C."/>
            <person name="Birren B."/>
        </authorList>
    </citation>
    <scope>NUCLEOTIDE SEQUENCE [LARGE SCALE GENOMIC DNA]</scope>
    <source>
        <strain evidence="1 2">JP610</strain>
    </source>
</reference>